<comment type="caution">
    <text evidence="1">The sequence shown here is derived from an EMBL/GenBank/DDBJ whole genome shotgun (WGS) entry which is preliminary data.</text>
</comment>
<accession>A0ABS0AZU7</accession>
<dbReference type="RefSeq" id="WP_194847777.1">
    <property type="nucleotide sequence ID" value="NZ_JAAEJV010000024.1"/>
</dbReference>
<name>A0ABS0AZU7_9BACT</name>
<evidence type="ECO:0000313" key="1">
    <source>
        <dbReference type="EMBL" id="MBF5059475.1"/>
    </source>
</evidence>
<proteinExistence type="predicted"/>
<dbReference type="EMBL" id="JAAEJV010000024">
    <property type="protein sequence ID" value="MBF5059475.1"/>
    <property type="molecule type" value="Genomic_DNA"/>
</dbReference>
<dbReference type="Proteomes" id="UP001194714">
    <property type="component" value="Unassembled WGS sequence"/>
</dbReference>
<evidence type="ECO:0000313" key="2">
    <source>
        <dbReference type="Proteomes" id="UP001194714"/>
    </source>
</evidence>
<sequence length="516" mass="59319">MKAFKAFLLLSILLLVCTSLEGRSVKRFNFSVWTDYTGMNLKELSQEERTAKLRNLFEDKVRFTRRYNTRRALVRILPPSEYPFFNPENFDVDEEDNFYYWALELSKHSEVEVVFDPDPFIETSVGWTQQIKEYIYSLLGWEITGEPLFDGLIEKLEWVTAVNTLGENGSKKHPLIKGITIDPKELSDGAIQLAINQLDHYKQGSADHLPENAFPSIRMGVLLTLDQKELAFCNLAHFPLLTDIRGKKPNHIDIIPPEHFPSQGVQHLAPEWRIHNNRPLLDTVYLDLADHRLVEPIYQNQTLDKKNLGQVRALAQDLGNTFRGTPFVEGPGTITNFKGENKVSGLFTFFKTGSPGDDEGQLIAGSKIEIRPPFVRKAVTRTLAENPENNRKCALNAGFSLHDDIIEAKYYVTATPVNWSAPRISNYIRSRIYFVFSTEFEPNENEFFGNWSLENFMNFVYNPSKKMGFLYEPLFTNFNGRKETALNNFVIHDFTTIPNGVPYKECDWKLGNCPHR</sequence>
<protein>
    <submittedName>
        <fullName evidence="1">Uncharacterized protein</fullName>
    </submittedName>
</protein>
<organism evidence="1 2">
    <name type="scientific">Candidatus Neptunichlamydia vexilliferae</name>
    <dbReference type="NCBI Taxonomy" id="1651774"/>
    <lineage>
        <taxon>Bacteria</taxon>
        <taxon>Pseudomonadati</taxon>
        <taxon>Chlamydiota</taxon>
        <taxon>Chlamydiia</taxon>
        <taxon>Parachlamydiales</taxon>
        <taxon>Simkaniaceae</taxon>
        <taxon>Candidatus Neptunichlamydia</taxon>
    </lineage>
</organism>
<gene>
    <name evidence="1" type="ORF">NEPTK9_000989</name>
</gene>
<keyword evidence="2" id="KW-1185">Reference proteome</keyword>
<reference evidence="1 2" key="1">
    <citation type="submission" date="2020-01" db="EMBL/GenBank/DDBJ databases">
        <title>Draft genome sequence of Cand. Neptunochlamydia vexilliferae K9.</title>
        <authorList>
            <person name="Schulz F."/>
            <person name="Koestlbacher S."/>
            <person name="Wascher F."/>
            <person name="Pizzetti I."/>
            <person name="Horn M."/>
        </authorList>
    </citation>
    <scope>NUCLEOTIDE SEQUENCE [LARGE SCALE GENOMIC DNA]</scope>
    <source>
        <strain evidence="1 2">K9</strain>
    </source>
</reference>